<organism evidence="7 8">
    <name type="scientific">Floricoccus penangensis</name>
    <dbReference type="NCBI Taxonomy" id="1859475"/>
    <lineage>
        <taxon>Bacteria</taxon>
        <taxon>Bacillati</taxon>
        <taxon>Bacillota</taxon>
        <taxon>Bacilli</taxon>
        <taxon>Lactobacillales</taxon>
        <taxon>Streptococcaceae</taxon>
        <taxon>Floricoccus</taxon>
    </lineage>
</organism>
<dbReference type="PANTHER" id="PTHR43525:SF1">
    <property type="entry name" value="PROTEIN MALY"/>
    <property type="match status" value="1"/>
</dbReference>
<dbReference type="InterPro" id="IPR051798">
    <property type="entry name" value="Class-II_PLP-Dep_Aminotrans"/>
</dbReference>
<dbReference type="GO" id="GO:0030170">
    <property type="term" value="F:pyridoxal phosphate binding"/>
    <property type="evidence" value="ECO:0007669"/>
    <property type="project" value="InterPro"/>
</dbReference>
<dbReference type="InterPro" id="IPR004839">
    <property type="entry name" value="Aminotransferase_I/II_large"/>
</dbReference>
<dbReference type="InterPro" id="IPR015422">
    <property type="entry name" value="PyrdxlP-dep_Trfase_small"/>
</dbReference>
<dbReference type="SUPFAM" id="SSF53383">
    <property type="entry name" value="PLP-dependent transferases"/>
    <property type="match status" value="1"/>
</dbReference>
<dbReference type="OrthoDB" id="9802872at2"/>
<dbReference type="InterPro" id="IPR015424">
    <property type="entry name" value="PyrdxlP-dep_Trfase"/>
</dbReference>
<keyword evidence="8" id="KW-1185">Reference proteome</keyword>
<name>A0A9Q5JHP9_9LACT</name>
<feature type="domain" description="Aminotransferase class I/classII large" evidence="6">
    <location>
        <begin position="30"/>
        <end position="380"/>
    </location>
</feature>
<dbReference type="Proteomes" id="UP000177273">
    <property type="component" value="Unassembled WGS sequence"/>
</dbReference>
<sequence>MYNFTDKPNRLNTHSIKWVETETNPELLPLWIADMDFQVLPEIKEAIKNFADYDVYGYSYAPDSLYQAIINWESSEHGYKITKDDITFIDGVVPGISIAIQAYTEVGDAIIINSPVYHPFARTIKLNERKLVANSLLEHDGRFEIDFERLEQDIVENDVKLYILCSPHNPGGRVWSKEELVKIGQLCKKHGVILLADEIHQDLVLFGNTHHSINTVNPDFSDFTVVLTAATKTFNIAGTKNSFAIIENSELREEFRAIQLRNNQSEISTIGYIATEVAYNNGLEWLEELKVVLEDNINYLIEYFKVHAPILKVMKPQGTYLLWLDFTEYGLDDLELHRSLMEDAKVELNQGIDFGPEGQAHARLNVAAPLEIIKEACKRIADTLAKIK</sequence>
<evidence type="ECO:0000256" key="5">
    <source>
        <dbReference type="ARBA" id="ARBA00037974"/>
    </source>
</evidence>
<reference evidence="8" key="1">
    <citation type="submission" date="2016-09" db="EMBL/GenBank/DDBJ databases">
        <title>Draft genome sequence of a novel species of the family Streptococcaceae isolated from flowers.</title>
        <authorList>
            <person name="Chuah L.-O."/>
            <person name="Yap K.-P."/>
            <person name="Thong K.L."/>
            <person name="Liong M.T."/>
            <person name="Ahmad R."/>
            <person name="Rusul G."/>
        </authorList>
    </citation>
    <scope>NUCLEOTIDE SEQUENCE [LARGE SCALE GENOMIC DNA]</scope>
    <source>
        <strain evidence="8">HibF3</strain>
    </source>
</reference>
<evidence type="ECO:0000313" key="8">
    <source>
        <dbReference type="Proteomes" id="UP000177273"/>
    </source>
</evidence>
<evidence type="ECO:0000256" key="3">
    <source>
        <dbReference type="ARBA" id="ARBA00022898"/>
    </source>
</evidence>
<evidence type="ECO:0000313" key="7">
    <source>
        <dbReference type="EMBL" id="OFI47487.1"/>
    </source>
</evidence>
<dbReference type="Pfam" id="PF00155">
    <property type="entry name" value="Aminotran_1_2"/>
    <property type="match status" value="1"/>
</dbReference>
<dbReference type="Gene3D" id="3.40.640.10">
    <property type="entry name" value="Type I PLP-dependent aspartate aminotransferase-like (Major domain)"/>
    <property type="match status" value="1"/>
</dbReference>
<keyword evidence="3" id="KW-0663">Pyridoxal phosphate</keyword>
<evidence type="ECO:0000259" key="6">
    <source>
        <dbReference type="Pfam" id="PF00155"/>
    </source>
</evidence>
<keyword evidence="4" id="KW-0456">Lyase</keyword>
<dbReference type="EC" id="4.4.1.13" evidence="2"/>
<proteinExistence type="inferred from homology"/>
<dbReference type="Gene3D" id="3.90.1150.10">
    <property type="entry name" value="Aspartate Aminotransferase, domain 1"/>
    <property type="match status" value="1"/>
</dbReference>
<evidence type="ECO:0000256" key="1">
    <source>
        <dbReference type="ARBA" id="ARBA00001933"/>
    </source>
</evidence>
<dbReference type="PANTHER" id="PTHR43525">
    <property type="entry name" value="PROTEIN MALY"/>
    <property type="match status" value="1"/>
</dbReference>
<comment type="similarity">
    <text evidence="5">Belongs to the class-II pyridoxal-phosphate-dependent aminotransferase family. MalY/PatB cystathionine beta-lyase subfamily.</text>
</comment>
<dbReference type="GO" id="GO:0047804">
    <property type="term" value="F:cysteine-S-conjugate beta-lyase activity"/>
    <property type="evidence" value="ECO:0007669"/>
    <property type="project" value="UniProtKB-EC"/>
</dbReference>
<accession>A0A9Q5JHP9</accession>
<protein>
    <recommendedName>
        <fullName evidence="2">cysteine-S-conjugate beta-lyase</fullName>
        <ecNumber evidence="2">4.4.1.13</ecNumber>
    </recommendedName>
</protein>
<dbReference type="NCBIfam" id="TIGR04350">
    <property type="entry name" value="C_S_lyase_PatB"/>
    <property type="match status" value="1"/>
</dbReference>
<dbReference type="InterPro" id="IPR027619">
    <property type="entry name" value="C-S_lyase_PatB-like"/>
</dbReference>
<evidence type="ECO:0000256" key="4">
    <source>
        <dbReference type="ARBA" id="ARBA00023239"/>
    </source>
</evidence>
<comment type="cofactor">
    <cofactor evidence="1">
        <name>pyridoxal 5'-phosphate</name>
        <dbReference type="ChEBI" id="CHEBI:597326"/>
    </cofactor>
</comment>
<dbReference type="CDD" id="cd00609">
    <property type="entry name" value="AAT_like"/>
    <property type="match status" value="1"/>
</dbReference>
<gene>
    <name evidence="7" type="ORF">BG262_10080</name>
</gene>
<comment type="caution">
    <text evidence="7">The sequence shown here is derived from an EMBL/GenBank/DDBJ whole genome shotgun (WGS) entry which is preliminary data.</text>
</comment>
<dbReference type="RefSeq" id="WP_070787440.1">
    <property type="nucleotide sequence ID" value="NZ_MKIQ01000006.1"/>
</dbReference>
<dbReference type="EMBL" id="MKIQ01000006">
    <property type="protein sequence ID" value="OFI47487.1"/>
    <property type="molecule type" value="Genomic_DNA"/>
</dbReference>
<dbReference type="InterPro" id="IPR015421">
    <property type="entry name" value="PyrdxlP-dep_Trfase_major"/>
</dbReference>
<dbReference type="AlphaFoldDB" id="A0A9Q5JHP9"/>
<evidence type="ECO:0000256" key="2">
    <source>
        <dbReference type="ARBA" id="ARBA00012224"/>
    </source>
</evidence>